<evidence type="ECO:0000256" key="3">
    <source>
        <dbReference type="ARBA" id="ARBA00022475"/>
    </source>
</evidence>
<keyword evidence="6 12" id="KW-0479">Metal-binding</keyword>
<dbReference type="InterPro" id="IPR001915">
    <property type="entry name" value="Peptidase_M48"/>
</dbReference>
<dbReference type="Proteomes" id="UP000295066">
    <property type="component" value="Unassembled WGS sequence"/>
</dbReference>
<keyword evidence="5 12" id="KW-0812">Transmembrane</keyword>
<keyword evidence="14" id="KW-0346">Stress response</keyword>
<dbReference type="EC" id="3.4.24.-" evidence="12"/>
<evidence type="ECO:0000256" key="4">
    <source>
        <dbReference type="ARBA" id="ARBA00022670"/>
    </source>
</evidence>
<feature type="binding site" evidence="12">
    <location>
        <position position="145"/>
    </location>
    <ligand>
        <name>Zn(2+)</name>
        <dbReference type="ChEBI" id="CHEBI:29105"/>
        <note>catalytic</note>
    </ligand>
</feature>
<feature type="transmembrane region" description="Helical" evidence="12">
    <location>
        <begin position="199"/>
        <end position="221"/>
    </location>
</feature>
<comment type="cofactor">
    <cofactor evidence="12">
        <name>Zn(2+)</name>
        <dbReference type="ChEBI" id="CHEBI:29105"/>
    </cofactor>
    <text evidence="12">Binds 1 zinc ion per subunit.</text>
</comment>
<dbReference type="GO" id="GO:0008270">
    <property type="term" value="F:zinc ion binding"/>
    <property type="evidence" value="ECO:0007669"/>
    <property type="project" value="UniProtKB-UniRule"/>
</dbReference>
<sequence>MASFNKLIDHNKHMSILLFGVMAVLFAFFGASLGAYWGGDWLTGVIIAVAVAGLYFFISWRFGASMILASSGAKEISHEEAPQLWNVVEELSIAGGMPMPKVYLIEDEAMNAFATGRDPQHASVAITRGLLEKLNREELQGVMAHEMSHVRNYDIRFAMLMAVMVGSIVLLADVVRRSIFYSSLGGRRRSRDSRGGGQAQAVLAIVAVILSIIAPLLASIIQLAVSRQREYLADASAVELTRNPAGLISALKKLTADTAELKGASQGMQHLYIVNPLLKKKKGKDSLFSTHPALSSRIERLEGLMGASA</sequence>
<keyword evidence="10 12" id="KW-0482">Metalloprotease</keyword>
<feature type="active site" evidence="12">
    <location>
        <position position="146"/>
    </location>
</feature>
<keyword evidence="15" id="KW-1185">Reference proteome</keyword>
<dbReference type="InterPro" id="IPR050083">
    <property type="entry name" value="HtpX_protease"/>
</dbReference>
<feature type="binding site" evidence="12">
    <location>
        <position position="149"/>
    </location>
    <ligand>
        <name>Zn(2+)</name>
        <dbReference type="ChEBI" id="CHEBI:29105"/>
        <note>catalytic</note>
    </ligand>
</feature>
<dbReference type="AlphaFoldDB" id="A0A4R8M536"/>
<dbReference type="GO" id="GO:0006508">
    <property type="term" value="P:proteolysis"/>
    <property type="evidence" value="ECO:0007669"/>
    <property type="project" value="UniProtKB-KW"/>
</dbReference>
<proteinExistence type="inferred from homology"/>
<evidence type="ECO:0000256" key="12">
    <source>
        <dbReference type="HAMAP-Rule" id="MF_00188"/>
    </source>
</evidence>
<keyword evidence="11 12" id="KW-0472">Membrane</keyword>
<evidence type="ECO:0000256" key="5">
    <source>
        <dbReference type="ARBA" id="ARBA00022692"/>
    </source>
</evidence>
<feature type="transmembrane region" description="Helical" evidence="12">
    <location>
        <begin position="41"/>
        <end position="58"/>
    </location>
</feature>
<evidence type="ECO:0000256" key="10">
    <source>
        <dbReference type="ARBA" id="ARBA00023049"/>
    </source>
</evidence>
<evidence type="ECO:0000313" key="15">
    <source>
        <dbReference type="Proteomes" id="UP000295066"/>
    </source>
</evidence>
<dbReference type="GO" id="GO:0004222">
    <property type="term" value="F:metalloendopeptidase activity"/>
    <property type="evidence" value="ECO:0007669"/>
    <property type="project" value="UniProtKB-UniRule"/>
</dbReference>
<organism evidence="14 15">
    <name type="scientific">Aminivibrio pyruvatiphilus</name>
    <dbReference type="NCBI Taxonomy" id="1005740"/>
    <lineage>
        <taxon>Bacteria</taxon>
        <taxon>Thermotogati</taxon>
        <taxon>Synergistota</taxon>
        <taxon>Synergistia</taxon>
        <taxon>Synergistales</taxon>
        <taxon>Aminobacteriaceae</taxon>
        <taxon>Aminivibrio</taxon>
    </lineage>
</organism>
<dbReference type="GO" id="GO:0005886">
    <property type="term" value="C:plasma membrane"/>
    <property type="evidence" value="ECO:0007669"/>
    <property type="project" value="UniProtKB-SubCell"/>
</dbReference>
<feature type="binding site" evidence="12">
    <location>
        <position position="230"/>
    </location>
    <ligand>
        <name>Zn(2+)</name>
        <dbReference type="ChEBI" id="CHEBI:29105"/>
        <note>catalytic</note>
    </ligand>
</feature>
<dbReference type="NCBIfam" id="NF003425">
    <property type="entry name" value="PRK04897.1"/>
    <property type="match status" value="1"/>
</dbReference>
<evidence type="ECO:0000313" key="14">
    <source>
        <dbReference type="EMBL" id="TDY60174.1"/>
    </source>
</evidence>
<feature type="transmembrane region" description="Helical" evidence="12">
    <location>
        <begin position="16"/>
        <end position="35"/>
    </location>
</feature>
<evidence type="ECO:0000256" key="2">
    <source>
        <dbReference type="ARBA" id="ARBA00009779"/>
    </source>
</evidence>
<keyword evidence="8 12" id="KW-0862">Zinc</keyword>
<evidence type="ECO:0000256" key="11">
    <source>
        <dbReference type="ARBA" id="ARBA00023136"/>
    </source>
</evidence>
<dbReference type="HAMAP" id="MF_00188">
    <property type="entry name" value="Pept_M48_protease_HtpX"/>
    <property type="match status" value="1"/>
</dbReference>
<evidence type="ECO:0000256" key="8">
    <source>
        <dbReference type="ARBA" id="ARBA00022833"/>
    </source>
</evidence>
<evidence type="ECO:0000256" key="1">
    <source>
        <dbReference type="ARBA" id="ARBA00004651"/>
    </source>
</evidence>
<comment type="subcellular location">
    <subcellularLocation>
        <location evidence="1 12">Cell membrane</location>
        <topology evidence="1 12">Multi-pass membrane protein</topology>
    </subcellularLocation>
</comment>
<dbReference type="RefSeq" id="WP_133957639.1">
    <property type="nucleotide sequence ID" value="NZ_SORI01000009.1"/>
</dbReference>
<feature type="transmembrane region" description="Helical" evidence="12">
    <location>
        <begin position="157"/>
        <end position="179"/>
    </location>
</feature>
<dbReference type="OrthoDB" id="15218at2"/>
<evidence type="ECO:0000256" key="7">
    <source>
        <dbReference type="ARBA" id="ARBA00022801"/>
    </source>
</evidence>
<dbReference type="Gene3D" id="3.30.2010.10">
    <property type="entry name" value="Metalloproteases ('zincins'), catalytic domain"/>
    <property type="match status" value="1"/>
</dbReference>
<evidence type="ECO:0000259" key="13">
    <source>
        <dbReference type="Pfam" id="PF01435"/>
    </source>
</evidence>
<dbReference type="CDD" id="cd07340">
    <property type="entry name" value="M48B_Htpx_like"/>
    <property type="match status" value="1"/>
</dbReference>
<evidence type="ECO:0000256" key="9">
    <source>
        <dbReference type="ARBA" id="ARBA00022989"/>
    </source>
</evidence>
<protein>
    <recommendedName>
        <fullName evidence="12">Protease HtpX homolog</fullName>
        <ecNumber evidence="12">3.4.24.-</ecNumber>
    </recommendedName>
</protein>
<name>A0A4R8M536_9BACT</name>
<evidence type="ECO:0000256" key="6">
    <source>
        <dbReference type="ARBA" id="ARBA00022723"/>
    </source>
</evidence>
<gene>
    <name evidence="12" type="primary">htpX</name>
    <name evidence="14" type="ORF">C8D99_10928</name>
</gene>
<accession>A0A4R8M536</accession>
<comment type="similarity">
    <text evidence="2 12">Belongs to the peptidase M48B family.</text>
</comment>
<keyword evidence="4 12" id="KW-0645">Protease</keyword>
<comment type="caution">
    <text evidence="14">The sequence shown here is derived from an EMBL/GenBank/DDBJ whole genome shotgun (WGS) entry which is preliminary data.</text>
</comment>
<dbReference type="PANTHER" id="PTHR43221:SF1">
    <property type="entry name" value="PROTEASE HTPX"/>
    <property type="match status" value="1"/>
</dbReference>
<dbReference type="Pfam" id="PF01435">
    <property type="entry name" value="Peptidase_M48"/>
    <property type="match status" value="1"/>
</dbReference>
<dbReference type="EMBL" id="SORI01000009">
    <property type="protein sequence ID" value="TDY60174.1"/>
    <property type="molecule type" value="Genomic_DNA"/>
</dbReference>
<dbReference type="InterPro" id="IPR022919">
    <property type="entry name" value="Pept_M48_protease_HtpX"/>
</dbReference>
<dbReference type="PANTHER" id="PTHR43221">
    <property type="entry name" value="PROTEASE HTPX"/>
    <property type="match status" value="1"/>
</dbReference>
<keyword evidence="7 12" id="KW-0378">Hydrolase</keyword>
<keyword evidence="9 12" id="KW-1133">Transmembrane helix</keyword>
<reference evidence="14 15" key="1">
    <citation type="submission" date="2019-03" db="EMBL/GenBank/DDBJ databases">
        <title>Genomic Encyclopedia of Type Strains, Phase IV (KMG-IV): sequencing the most valuable type-strain genomes for metagenomic binning, comparative biology and taxonomic classification.</title>
        <authorList>
            <person name="Goeker M."/>
        </authorList>
    </citation>
    <scope>NUCLEOTIDE SEQUENCE [LARGE SCALE GENOMIC DNA]</scope>
    <source>
        <strain evidence="14 15">DSM 25964</strain>
    </source>
</reference>
<feature type="domain" description="Peptidase M48" evidence="13">
    <location>
        <begin position="80"/>
        <end position="303"/>
    </location>
</feature>
<keyword evidence="3 12" id="KW-1003">Cell membrane</keyword>